<reference evidence="2" key="1">
    <citation type="journal article" date="2010" name="Nat. Biotechnol.">
        <title>Draft genome sequence of the oilseed species Ricinus communis.</title>
        <authorList>
            <person name="Chan A.P."/>
            <person name="Crabtree J."/>
            <person name="Zhao Q."/>
            <person name="Lorenzi H."/>
            <person name="Orvis J."/>
            <person name="Puiu D."/>
            <person name="Melake-Berhan A."/>
            <person name="Jones K.M."/>
            <person name="Redman J."/>
            <person name="Chen G."/>
            <person name="Cahoon E.B."/>
            <person name="Gedil M."/>
            <person name="Stanke M."/>
            <person name="Haas B.J."/>
            <person name="Wortman J.R."/>
            <person name="Fraser-Liggett C.M."/>
            <person name="Ravel J."/>
            <person name="Rabinowicz P.D."/>
        </authorList>
    </citation>
    <scope>NUCLEOTIDE SEQUENCE [LARGE SCALE GENOMIC DNA]</scope>
    <source>
        <strain evidence="2">cv. Hale</strain>
    </source>
</reference>
<organism evidence="1 2">
    <name type="scientific">Ricinus communis</name>
    <name type="common">Castor bean</name>
    <dbReference type="NCBI Taxonomy" id="3988"/>
    <lineage>
        <taxon>Eukaryota</taxon>
        <taxon>Viridiplantae</taxon>
        <taxon>Streptophyta</taxon>
        <taxon>Embryophyta</taxon>
        <taxon>Tracheophyta</taxon>
        <taxon>Spermatophyta</taxon>
        <taxon>Magnoliopsida</taxon>
        <taxon>eudicotyledons</taxon>
        <taxon>Gunneridae</taxon>
        <taxon>Pentapetalae</taxon>
        <taxon>rosids</taxon>
        <taxon>fabids</taxon>
        <taxon>Malpighiales</taxon>
        <taxon>Euphorbiaceae</taxon>
        <taxon>Acalyphoideae</taxon>
        <taxon>Acalypheae</taxon>
        <taxon>Ricinus</taxon>
    </lineage>
</organism>
<protein>
    <submittedName>
        <fullName evidence="1">Uncharacterized protein</fullName>
    </submittedName>
</protein>
<dbReference type="EMBL" id="EQ973930">
    <property type="protein sequence ID" value="EEF38244.1"/>
    <property type="molecule type" value="Genomic_DNA"/>
</dbReference>
<dbReference type="Proteomes" id="UP000008311">
    <property type="component" value="Unassembled WGS sequence"/>
</dbReference>
<gene>
    <name evidence="1" type="ORF">RCOM_1290100</name>
</gene>
<evidence type="ECO:0000313" key="1">
    <source>
        <dbReference type="EMBL" id="EEF38244.1"/>
    </source>
</evidence>
<proteinExistence type="predicted"/>
<accession>B9SDR4</accession>
<keyword evidence="2" id="KW-1185">Reference proteome</keyword>
<name>B9SDR4_RICCO</name>
<dbReference type="InParanoid" id="B9SDR4"/>
<sequence length="70" mass="8308">MDEVVEGPKDFAVNDDHVRIHKKNGVHSIKFSGRIQDLMAMHMKNVVVVIDLDDDYFMERFENSEDWMPW</sequence>
<dbReference type="AlphaFoldDB" id="B9SDR4"/>
<evidence type="ECO:0000313" key="2">
    <source>
        <dbReference type="Proteomes" id="UP000008311"/>
    </source>
</evidence>